<evidence type="ECO:0000256" key="1">
    <source>
        <dbReference type="SAM" id="Phobius"/>
    </source>
</evidence>
<evidence type="ECO:0000313" key="2">
    <source>
        <dbReference type="EMBL" id="KAG6004544.1"/>
    </source>
</evidence>
<gene>
    <name evidence="2" type="ORF">E4U43_000716</name>
</gene>
<proteinExistence type="predicted"/>
<keyword evidence="3" id="KW-1185">Reference proteome</keyword>
<keyword evidence="1" id="KW-0472">Membrane</keyword>
<dbReference type="OrthoDB" id="3501153at2759"/>
<reference evidence="2" key="1">
    <citation type="journal article" date="2020" name="bioRxiv">
        <title>Whole genome comparisons of ergot fungi reveals the divergence and evolution of species within the genus Claviceps are the result of varying mechanisms driving genome evolution and host range expansion.</title>
        <authorList>
            <person name="Wyka S.A."/>
            <person name="Mondo S.J."/>
            <person name="Liu M."/>
            <person name="Dettman J."/>
            <person name="Nalam V."/>
            <person name="Broders K.D."/>
        </authorList>
    </citation>
    <scope>NUCLEOTIDE SEQUENCE</scope>
    <source>
        <strain evidence="2">CCC 602</strain>
    </source>
</reference>
<name>A0A9P7NBH5_9HYPO</name>
<dbReference type="Proteomes" id="UP000748025">
    <property type="component" value="Unassembled WGS sequence"/>
</dbReference>
<dbReference type="EMBL" id="SRPW01001219">
    <property type="protein sequence ID" value="KAG6004544.1"/>
    <property type="molecule type" value="Genomic_DNA"/>
</dbReference>
<accession>A0A9P7NBH5</accession>
<dbReference type="AlphaFoldDB" id="A0A9P7NBH5"/>
<dbReference type="PANTHER" id="PTHR35896">
    <property type="entry name" value="IG-LIKE DOMAIN-CONTAINING PROTEIN"/>
    <property type="match status" value="1"/>
</dbReference>
<feature type="transmembrane region" description="Helical" evidence="1">
    <location>
        <begin position="40"/>
        <end position="59"/>
    </location>
</feature>
<keyword evidence="1" id="KW-0812">Transmembrane</keyword>
<protein>
    <submittedName>
        <fullName evidence="2">Uncharacterized protein</fullName>
    </submittedName>
</protein>
<evidence type="ECO:0000313" key="3">
    <source>
        <dbReference type="Proteomes" id="UP000748025"/>
    </source>
</evidence>
<keyword evidence="1" id="KW-1133">Transmembrane helix</keyword>
<dbReference type="PANTHER" id="PTHR35896:SF3">
    <property type="entry name" value="MAJOR FACILITATOR SUPERFAMILY TRANSPORTER"/>
    <property type="match status" value="1"/>
</dbReference>
<sequence length="222" mass="25271">MPGENDKYRLLSGEEGDTEDRATFLWSDSQRDGPRQRRRIAFATAVITVLFLTLGIVSYKTLSAFETFSSHSRKGRELGDCGTTVQEARAKGCVFDYLSYVWVQPPCYYPHLLAEYNNRTGVKWYTDPSLNDEFQIPDEEIRRGEHPEVWAPRKFHAMHCAFTVSKIHYALANHEPLDSRANSFEHTKHCQLVLLDEIESCSTPGKCSISKVSAKLTSCGWV</sequence>
<comment type="caution">
    <text evidence="2">The sequence shown here is derived from an EMBL/GenBank/DDBJ whole genome shotgun (WGS) entry which is preliminary data.</text>
</comment>
<organism evidence="2 3">
    <name type="scientific">Claviceps pusilla</name>
    <dbReference type="NCBI Taxonomy" id="123648"/>
    <lineage>
        <taxon>Eukaryota</taxon>
        <taxon>Fungi</taxon>
        <taxon>Dikarya</taxon>
        <taxon>Ascomycota</taxon>
        <taxon>Pezizomycotina</taxon>
        <taxon>Sordariomycetes</taxon>
        <taxon>Hypocreomycetidae</taxon>
        <taxon>Hypocreales</taxon>
        <taxon>Clavicipitaceae</taxon>
        <taxon>Claviceps</taxon>
    </lineage>
</organism>
<dbReference type="InterPro" id="IPR053008">
    <property type="entry name" value="Phomopsin_biosynth_assoc"/>
</dbReference>